<evidence type="ECO:0000259" key="1">
    <source>
        <dbReference type="Pfam" id="PF25598"/>
    </source>
</evidence>
<dbReference type="AlphaFoldDB" id="A0A0S3TAU7"/>
<dbReference type="Proteomes" id="UP000291084">
    <property type="component" value="Chromosome 11"/>
</dbReference>
<evidence type="ECO:0000313" key="3">
    <source>
        <dbReference type="Proteomes" id="UP000291084"/>
    </source>
</evidence>
<dbReference type="Pfam" id="PF25598">
    <property type="entry name" value="ARM_PUB"/>
    <property type="match status" value="1"/>
</dbReference>
<keyword evidence="3" id="KW-1185">Reference proteome</keyword>
<protein>
    <recommendedName>
        <fullName evidence="1">U-box domain-containing protein</fullName>
    </recommendedName>
</protein>
<evidence type="ECO:0000313" key="2">
    <source>
        <dbReference type="EMBL" id="BAU02199.1"/>
    </source>
</evidence>
<accession>A0A0S3TAU7</accession>
<name>A0A0S3TAU7_PHAAN</name>
<sequence length="91" mass="9990">MNDGTKGYSWLEANKHTKTVKMAPKRNKLKLVSLSAVRALSRLLAKAEPGTATVEKVLMLVEAVSSTSEVQKEICEDATCFTVVLRKVLKV</sequence>
<reference evidence="2 3" key="1">
    <citation type="journal article" date="2015" name="Sci. Rep.">
        <title>The power of single molecule real-time sequencing technology in the de novo assembly of a eukaryotic genome.</title>
        <authorList>
            <person name="Sakai H."/>
            <person name="Naito K."/>
            <person name="Ogiso-Tanaka E."/>
            <person name="Takahashi Y."/>
            <person name="Iseki K."/>
            <person name="Muto C."/>
            <person name="Satou K."/>
            <person name="Teruya K."/>
            <person name="Shiroma A."/>
            <person name="Shimoji M."/>
            <person name="Hirano T."/>
            <person name="Itoh T."/>
            <person name="Kaga A."/>
            <person name="Tomooka N."/>
        </authorList>
    </citation>
    <scope>NUCLEOTIDE SEQUENCE [LARGE SCALE GENOMIC DNA]</scope>
    <source>
        <strain evidence="3">cv. Shumari</strain>
    </source>
</reference>
<feature type="domain" description="U-box" evidence="1">
    <location>
        <begin position="23"/>
        <end position="91"/>
    </location>
</feature>
<dbReference type="EMBL" id="AP015044">
    <property type="protein sequence ID" value="BAU02199.1"/>
    <property type="molecule type" value="Genomic_DNA"/>
</dbReference>
<proteinExistence type="predicted"/>
<dbReference type="InterPro" id="IPR058678">
    <property type="entry name" value="ARM_PUB"/>
</dbReference>
<gene>
    <name evidence="2" type="primary">Vigan.11G167800</name>
    <name evidence="2" type="ORF">VIGAN_11167800</name>
</gene>
<organism evidence="2 3">
    <name type="scientific">Vigna angularis var. angularis</name>
    <dbReference type="NCBI Taxonomy" id="157739"/>
    <lineage>
        <taxon>Eukaryota</taxon>
        <taxon>Viridiplantae</taxon>
        <taxon>Streptophyta</taxon>
        <taxon>Embryophyta</taxon>
        <taxon>Tracheophyta</taxon>
        <taxon>Spermatophyta</taxon>
        <taxon>Magnoliopsida</taxon>
        <taxon>eudicotyledons</taxon>
        <taxon>Gunneridae</taxon>
        <taxon>Pentapetalae</taxon>
        <taxon>rosids</taxon>
        <taxon>fabids</taxon>
        <taxon>Fabales</taxon>
        <taxon>Fabaceae</taxon>
        <taxon>Papilionoideae</taxon>
        <taxon>50 kb inversion clade</taxon>
        <taxon>NPAAA clade</taxon>
        <taxon>indigoferoid/millettioid clade</taxon>
        <taxon>Phaseoleae</taxon>
        <taxon>Vigna</taxon>
    </lineage>
</organism>